<gene>
    <name evidence="5" type="ORF">PBV87_12120</name>
</gene>
<accession>A0AA42DP45</accession>
<evidence type="ECO:0000313" key="6">
    <source>
        <dbReference type="Proteomes" id="UP001169242"/>
    </source>
</evidence>
<comment type="caution">
    <text evidence="5">The sequence shown here is derived from an EMBL/GenBank/DDBJ whole genome shotgun (WGS) entry which is preliminary data.</text>
</comment>
<keyword evidence="1" id="KW-0805">Transcription regulation</keyword>
<protein>
    <recommendedName>
        <fullName evidence="4">AP2/ERF domain-containing protein</fullName>
    </recommendedName>
</protein>
<dbReference type="PANTHER" id="PTHR31677">
    <property type="entry name" value="AP2 DOMAIN CLASS TRANSCRIPTION FACTOR"/>
    <property type="match status" value="1"/>
</dbReference>
<dbReference type="RefSeq" id="WP_271012472.1">
    <property type="nucleotide sequence ID" value="NZ_JAQIFT010000046.1"/>
</dbReference>
<dbReference type="InterPro" id="IPR036955">
    <property type="entry name" value="AP2/ERF_dom_sf"/>
</dbReference>
<reference evidence="5" key="1">
    <citation type="journal article" date="2023" name="Int. J. Syst. Evol. Microbiol.">
        <title>&lt;i&gt;Holtiella tumoricola&lt;/i&gt; gen. nov. sp. nov., isolated from a human clinical sample.</title>
        <authorList>
            <person name="Allen-Vercoe E."/>
            <person name="Daigneault M.C."/>
            <person name="Vancuren S.J."/>
            <person name="Cochrane K."/>
            <person name="O'Neal L.L."/>
            <person name="Sankaranarayanan K."/>
            <person name="Lawson P.A."/>
        </authorList>
    </citation>
    <scope>NUCLEOTIDE SEQUENCE</scope>
    <source>
        <strain evidence="5">CC70A</strain>
    </source>
</reference>
<dbReference type="EMBL" id="JAQIFT010000046">
    <property type="protein sequence ID" value="MDA3732231.1"/>
    <property type="molecule type" value="Genomic_DNA"/>
</dbReference>
<proteinExistence type="predicted"/>
<keyword evidence="3" id="KW-0804">Transcription</keyword>
<evidence type="ECO:0000256" key="3">
    <source>
        <dbReference type="ARBA" id="ARBA00023163"/>
    </source>
</evidence>
<evidence type="ECO:0000259" key="4">
    <source>
        <dbReference type="PROSITE" id="PS51032"/>
    </source>
</evidence>
<dbReference type="PROSITE" id="PS51032">
    <property type="entry name" value="AP2_ERF"/>
    <property type="match status" value="1"/>
</dbReference>
<keyword evidence="6" id="KW-1185">Reference proteome</keyword>
<dbReference type="SUPFAM" id="SSF54171">
    <property type="entry name" value="DNA-binding domain"/>
    <property type="match status" value="1"/>
</dbReference>
<dbReference type="GO" id="GO:0003677">
    <property type="term" value="F:DNA binding"/>
    <property type="evidence" value="ECO:0007669"/>
    <property type="project" value="UniProtKB-KW"/>
</dbReference>
<dbReference type="SMART" id="SM00380">
    <property type="entry name" value="AP2"/>
    <property type="match status" value="1"/>
</dbReference>
<name>A0AA42DP45_9FIRM</name>
<dbReference type="GO" id="GO:0003700">
    <property type="term" value="F:DNA-binding transcription factor activity"/>
    <property type="evidence" value="ECO:0007669"/>
    <property type="project" value="InterPro"/>
</dbReference>
<dbReference type="AlphaFoldDB" id="A0AA42DP45"/>
<evidence type="ECO:0000313" key="5">
    <source>
        <dbReference type="EMBL" id="MDA3732231.1"/>
    </source>
</evidence>
<keyword evidence="2" id="KW-0238">DNA-binding</keyword>
<organism evidence="5 6">
    <name type="scientific">Holtiella tumoricola</name>
    <dbReference type="NCBI Taxonomy" id="3018743"/>
    <lineage>
        <taxon>Bacteria</taxon>
        <taxon>Bacillati</taxon>
        <taxon>Bacillota</taxon>
        <taxon>Clostridia</taxon>
        <taxon>Lachnospirales</taxon>
        <taxon>Cellulosilyticaceae</taxon>
        <taxon>Holtiella</taxon>
    </lineage>
</organism>
<feature type="domain" description="AP2/ERF" evidence="4">
    <location>
        <begin position="252"/>
        <end position="319"/>
    </location>
</feature>
<sequence length="362" mass="42901">MAYIYPTQNSKFRVYYLYKTKKIYIGLYNNSESASLAYDFVQQIFEGDLTVAAYTVDIPISFDKFISCINFRDSNFYFKTPIYVYKDCFKYYLKPDLVLTFDLKDLLFFSNTRIHKRRDYLYTYMGDHQENILRRFGFTKSMIYLKDYRFKNGDRYDFRRENIEVINHYYGVKKEKRYNQTTYVARIALQNTSLTIGHYETEIQAAIAYNKAADLVNYRLEDSPYPLNSFPFLTRQEYQDLYDELVISKRLTHRSTQNRVCSSKKWRGVSKDQSSYRAIIGYNKKRIYLGNYPTEKRAAQAYNYASLYLYGPNGYTNEIDPLVYSNDALAIAKKLEKAGVLKQFSSIVEDSPEYVSTKIIEL</sequence>
<dbReference type="InterPro" id="IPR016177">
    <property type="entry name" value="DNA-bd_dom_sf"/>
</dbReference>
<dbReference type="PANTHER" id="PTHR31677:SF196">
    <property type="entry name" value="ETHYLENE-RESPONSIVE TRANSCRIPTION FACTOR ERF109"/>
    <property type="match status" value="1"/>
</dbReference>
<evidence type="ECO:0000256" key="2">
    <source>
        <dbReference type="ARBA" id="ARBA00023125"/>
    </source>
</evidence>
<evidence type="ECO:0000256" key="1">
    <source>
        <dbReference type="ARBA" id="ARBA00023015"/>
    </source>
</evidence>
<dbReference type="Gene3D" id="3.30.730.10">
    <property type="entry name" value="AP2/ERF domain"/>
    <property type="match status" value="2"/>
</dbReference>
<dbReference type="InterPro" id="IPR001471">
    <property type="entry name" value="AP2/ERF_dom"/>
</dbReference>
<dbReference type="Proteomes" id="UP001169242">
    <property type="component" value="Unassembled WGS sequence"/>
</dbReference>